<dbReference type="GO" id="GO:0019867">
    <property type="term" value="C:outer membrane"/>
    <property type="evidence" value="ECO:0007669"/>
    <property type="project" value="InterPro"/>
</dbReference>
<accession>A0A0U1L3R9</accession>
<evidence type="ECO:0000256" key="1">
    <source>
        <dbReference type="SAM" id="SignalP"/>
    </source>
</evidence>
<keyword evidence="1" id="KW-0732">Signal</keyword>
<dbReference type="Pfam" id="PF03212">
    <property type="entry name" value="Pertactin"/>
    <property type="match status" value="1"/>
</dbReference>
<dbReference type="SMART" id="SM00869">
    <property type="entry name" value="Autotransporter"/>
    <property type="match status" value="1"/>
</dbReference>
<evidence type="ECO:0000313" key="3">
    <source>
        <dbReference type="EMBL" id="CQR73753.1"/>
    </source>
</evidence>
<name>A0A0U1L3R9_9FIRM</name>
<dbReference type="AlphaFoldDB" id="A0A0U1L3R9"/>
<dbReference type="InterPro" id="IPR006315">
    <property type="entry name" value="OM_autotransptr_brl_dom"/>
</dbReference>
<dbReference type="InterPro" id="IPR012332">
    <property type="entry name" value="Autotransporter_pectin_lyase_C"/>
</dbReference>
<dbReference type="Proteomes" id="UP000049855">
    <property type="component" value="Unassembled WGS sequence"/>
</dbReference>
<proteinExistence type="predicted"/>
<evidence type="ECO:0000313" key="4">
    <source>
        <dbReference type="Proteomes" id="UP000049855"/>
    </source>
</evidence>
<dbReference type="Pfam" id="PF03797">
    <property type="entry name" value="Autotransporter"/>
    <property type="match status" value="1"/>
</dbReference>
<dbReference type="PRINTS" id="PR01484">
    <property type="entry name" value="PRTACTNFAMLY"/>
</dbReference>
<dbReference type="NCBIfam" id="TIGR01414">
    <property type="entry name" value="autotrans_barl"/>
    <property type="match status" value="1"/>
</dbReference>
<dbReference type="RefSeq" id="WP_021171017.1">
    <property type="nucleotide sequence ID" value="NZ_CTRP01000014.1"/>
</dbReference>
<evidence type="ECO:0000259" key="2">
    <source>
        <dbReference type="PROSITE" id="PS51208"/>
    </source>
</evidence>
<keyword evidence="4" id="KW-1185">Reference proteome</keyword>
<organism evidence="3 4">
    <name type="scientific">Sporomusa ovata</name>
    <dbReference type="NCBI Taxonomy" id="2378"/>
    <lineage>
        <taxon>Bacteria</taxon>
        <taxon>Bacillati</taxon>
        <taxon>Bacillota</taxon>
        <taxon>Negativicutes</taxon>
        <taxon>Selenomonadales</taxon>
        <taxon>Sporomusaceae</taxon>
        <taxon>Sporomusa</taxon>
    </lineage>
</organism>
<dbReference type="EMBL" id="CTRP01000014">
    <property type="protein sequence ID" value="CQR73753.1"/>
    <property type="molecule type" value="Genomic_DNA"/>
</dbReference>
<gene>
    <name evidence="3" type="ORF">SpAn4DRAFT_0215</name>
</gene>
<feature type="signal peptide" evidence="1">
    <location>
        <begin position="1"/>
        <end position="27"/>
    </location>
</feature>
<reference evidence="4" key="1">
    <citation type="submission" date="2015-03" db="EMBL/GenBank/DDBJ databases">
        <authorList>
            <person name="Nijsse Bart"/>
        </authorList>
    </citation>
    <scope>NUCLEOTIDE SEQUENCE [LARGE SCALE GENOMIC DNA]</scope>
</reference>
<dbReference type="Gene3D" id="2.40.128.130">
    <property type="entry name" value="Autotransporter beta-domain"/>
    <property type="match status" value="1"/>
</dbReference>
<dbReference type="Gene3D" id="2.160.20.20">
    <property type="match status" value="1"/>
</dbReference>
<feature type="chain" id="PRO_5006710737" evidence="1">
    <location>
        <begin position="28"/>
        <end position="865"/>
    </location>
</feature>
<feature type="domain" description="Autotransporter" evidence="2">
    <location>
        <begin position="604"/>
        <end position="865"/>
    </location>
</feature>
<dbReference type="PROSITE" id="PS51208">
    <property type="entry name" value="AUTOTRANSPORTER"/>
    <property type="match status" value="1"/>
</dbReference>
<dbReference type="InterPro" id="IPR003991">
    <property type="entry name" value="Pertactin_virulence_factor"/>
</dbReference>
<dbReference type="InterPro" id="IPR004899">
    <property type="entry name" value="Pertactin_central"/>
</dbReference>
<dbReference type="InterPro" id="IPR036709">
    <property type="entry name" value="Autotransporte_beta_dom_sf"/>
</dbReference>
<protein>
    <submittedName>
        <fullName evidence="3">Large exoproteins involved in heme utilization or adhesion</fullName>
    </submittedName>
</protein>
<sequence>MQKKIFKRKILLALCLGSMFTIQPAYAETGYTVSGNNVTVNTSEISVVVFDADVTAIGVRNPGYSNFTLSHDPLTITANAISTAGVAMGYGISDRGSTSITGDAVVTATASGGDGSGIYQSGYAKASGIVDSISRTKIGGDAVITAIATGGNGSAVAVSVSADAYGIDNSYDTSIGGNAAIAVTATGGSAALAGEYANAEAYGINTNASAACTSISGDADITVTARGGSAASTASSDAYARAYGLHSIGSTSISGNAEITATAVGGSSATESASAEASGIVNIGTGSTSISGDTIITVTATGGSATSCAVASATAYGIYTYSGTVNLEKSTTITAKATANSGNDASAYSLYASGGTININQAAGNPYTVKITGDVVGTGGLINLNLNNSSSFMQGNVVTNGSGIVKLTLSNNAVWQPVYDNRNGTITYNSSLYSTTLNTINSLNLAGGIVNLTWDNVSRTSSYRNLSIATLSGTGGTFTMNTDVANNTGDTITIGTLSSASNLKVAVNYDSSLAAITQPTTLYSSSYTPISVTNGGSNLTVTGVTTDSGAYSLTPNFNGTNLTSLTISGSSNTKAAASSASGQANMMQTSVNHLRKRLGDLRNAPEKEDGIWARVFRGDVTNNKYTPVESDYQGIQVGYDKSRQTSDGRIYTGGAVSYTKADNSFYRGSGDSEITDVALYQTWLGKDGHYYDIIAKHGRLSSDYHVTDLNRNYSTANYSTGTDSLSVEYGYRKQLANGWYLEPQTELTYGHLNSVNYTTSAGLNIRQDSLTRLIGRIGLGAGKKLNNVTHLYTSLSALHEFKGEQNLKADNLNYMQNLSGTWYEFILGATTKLSDHSNGYINVEKMFGGDVSSNWQVNAGCRWSF</sequence>
<dbReference type="SUPFAM" id="SSF103515">
    <property type="entry name" value="Autotransporter"/>
    <property type="match status" value="1"/>
</dbReference>
<dbReference type="InterPro" id="IPR005546">
    <property type="entry name" value="Autotransporte_beta"/>
</dbReference>